<evidence type="ECO:0000313" key="4">
    <source>
        <dbReference type="Proteomes" id="UP000799439"/>
    </source>
</evidence>
<dbReference type="AlphaFoldDB" id="A0A9P4IZI0"/>
<feature type="region of interest" description="Disordered" evidence="1">
    <location>
        <begin position="229"/>
        <end position="264"/>
    </location>
</feature>
<reference evidence="3" key="1">
    <citation type="journal article" date="2020" name="Stud. Mycol.">
        <title>101 Dothideomycetes genomes: a test case for predicting lifestyles and emergence of pathogens.</title>
        <authorList>
            <person name="Haridas S."/>
            <person name="Albert R."/>
            <person name="Binder M."/>
            <person name="Bloem J."/>
            <person name="Labutti K."/>
            <person name="Salamov A."/>
            <person name="Andreopoulos B."/>
            <person name="Baker S."/>
            <person name="Barry K."/>
            <person name="Bills G."/>
            <person name="Bluhm B."/>
            <person name="Cannon C."/>
            <person name="Castanera R."/>
            <person name="Culley D."/>
            <person name="Daum C."/>
            <person name="Ezra D."/>
            <person name="Gonzalez J."/>
            <person name="Henrissat B."/>
            <person name="Kuo A."/>
            <person name="Liang C."/>
            <person name="Lipzen A."/>
            <person name="Lutzoni F."/>
            <person name="Magnuson J."/>
            <person name="Mondo S."/>
            <person name="Nolan M."/>
            <person name="Ohm R."/>
            <person name="Pangilinan J."/>
            <person name="Park H.-J."/>
            <person name="Ramirez L."/>
            <person name="Alfaro M."/>
            <person name="Sun H."/>
            <person name="Tritt A."/>
            <person name="Yoshinaga Y."/>
            <person name="Zwiers L.-H."/>
            <person name="Turgeon B."/>
            <person name="Goodwin S."/>
            <person name="Spatafora J."/>
            <person name="Crous P."/>
            <person name="Grigoriev I."/>
        </authorList>
    </citation>
    <scope>NUCLEOTIDE SEQUENCE</scope>
    <source>
        <strain evidence="3">CBS 260.36</strain>
    </source>
</reference>
<organism evidence="3 4">
    <name type="scientific">Myriangium duriaei CBS 260.36</name>
    <dbReference type="NCBI Taxonomy" id="1168546"/>
    <lineage>
        <taxon>Eukaryota</taxon>
        <taxon>Fungi</taxon>
        <taxon>Dikarya</taxon>
        <taxon>Ascomycota</taxon>
        <taxon>Pezizomycotina</taxon>
        <taxon>Dothideomycetes</taxon>
        <taxon>Dothideomycetidae</taxon>
        <taxon>Myriangiales</taxon>
        <taxon>Myriangiaceae</taxon>
        <taxon>Myriangium</taxon>
    </lineage>
</organism>
<gene>
    <name evidence="3" type="ORF">K461DRAFT_279055</name>
</gene>
<name>A0A9P4IZI0_9PEZI</name>
<dbReference type="OrthoDB" id="10473443at2759"/>
<evidence type="ECO:0000256" key="1">
    <source>
        <dbReference type="SAM" id="MobiDB-lite"/>
    </source>
</evidence>
<accession>A0A9P4IZI0</accession>
<evidence type="ECO:0000256" key="2">
    <source>
        <dbReference type="SAM" id="SignalP"/>
    </source>
</evidence>
<sequence length="357" mass="37193">MSMLYLFGLGAWLISAVSAQVQNSNPNCAIGALPQDGATVYYAPTDSGNIEIFAQAIGQCDSGSSADVSFYATYQDSSAGNFISDCGSLPLDGNPYVLDCGIPKGSIPEGSYHFDIQIGAAGDALDRFNIVHHQATSTAAASTSTVTSTTYESTDTTTTVTSTNTATSAPVTTTVPAATVDSTQTVTPPRVTNTVTKTRTRTFVKEVITVCQKTITSTAHCTSPTLKPCPKQTAAAAHHPHQKRQQNGYTVTGDGPLTTTVTPSGTVVTTTVDGGTTTDTDTAYTTVTTTVAATPSIVTVYSGSLTDVSTTTLSPVTTVVTAHTVVKTTITRTVDIPWYHYVRTTPICTPTKKGKQS</sequence>
<proteinExistence type="predicted"/>
<feature type="signal peptide" evidence="2">
    <location>
        <begin position="1"/>
        <end position="19"/>
    </location>
</feature>
<keyword evidence="2" id="KW-0732">Signal</keyword>
<keyword evidence="4" id="KW-1185">Reference proteome</keyword>
<protein>
    <submittedName>
        <fullName evidence="3">Uncharacterized protein</fullName>
    </submittedName>
</protein>
<dbReference type="EMBL" id="ML996087">
    <property type="protein sequence ID" value="KAF2151551.1"/>
    <property type="molecule type" value="Genomic_DNA"/>
</dbReference>
<comment type="caution">
    <text evidence="3">The sequence shown here is derived from an EMBL/GenBank/DDBJ whole genome shotgun (WGS) entry which is preliminary data.</text>
</comment>
<feature type="chain" id="PRO_5040114887" evidence="2">
    <location>
        <begin position="20"/>
        <end position="357"/>
    </location>
</feature>
<dbReference type="Proteomes" id="UP000799439">
    <property type="component" value="Unassembled WGS sequence"/>
</dbReference>
<evidence type="ECO:0000313" key="3">
    <source>
        <dbReference type="EMBL" id="KAF2151551.1"/>
    </source>
</evidence>